<protein>
    <submittedName>
        <fullName evidence="2">Uncharacterized protein</fullName>
    </submittedName>
</protein>
<feature type="region of interest" description="Disordered" evidence="1">
    <location>
        <begin position="57"/>
        <end position="79"/>
    </location>
</feature>
<dbReference type="Gramene" id="CDP13077">
    <property type="protein sequence ID" value="CDP13077"/>
    <property type="gene ID" value="GSCOC_T00037849001"/>
</dbReference>
<evidence type="ECO:0000313" key="2">
    <source>
        <dbReference type="EMBL" id="CDP13077.1"/>
    </source>
</evidence>
<sequence>MTPKALTFGYLSCRIGFSQRTAIASLLYWFLAVSSLKGRKNTFEKIEEAIDYVNEQLPSDDSSVPAAPDPNLKNATDRNEAQIPSELITQCVATLLMIQSSIAEMYREAVSTSRCGSNIGFCSYKLEALLPTKPSSLYRNTEVHGNCQEPNIGAYTYLANKTWKFFFFLVCNVDN</sequence>
<dbReference type="Proteomes" id="UP000295252">
    <property type="component" value="Chromosome I"/>
</dbReference>
<dbReference type="EMBL" id="HG739157">
    <property type="protein sequence ID" value="CDP13077.1"/>
    <property type="molecule type" value="Genomic_DNA"/>
</dbReference>
<dbReference type="STRING" id="49390.A0A068UXP9"/>
<evidence type="ECO:0000313" key="3">
    <source>
        <dbReference type="Proteomes" id="UP000295252"/>
    </source>
</evidence>
<name>A0A068UXP9_COFCA</name>
<dbReference type="AlphaFoldDB" id="A0A068UXP9"/>
<accession>A0A068UXP9</accession>
<proteinExistence type="predicted"/>
<evidence type="ECO:0000256" key="1">
    <source>
        <dbReference type="SAM" id="MobiDB-lite"/>
    </source>
</evidence>
<organism evidence="2 3">
    <name type="scientific">Coffea canephora</name>
    <name type="common">Robusta coffee</name>
    <dbReference type="NCBI Taxonomy" id="49390"/>
    <lineage>
        <taxon>Eukaryota</taxon>
        <taxon>Viridiplantae</taxon>
        <taxon>Streptophyta</taxon>
        <taxon>Embryophyta</taxon>
        <taxon>Tracheophyta</taxon>
        <taxon>Spermatophyta</taxon>
        <taxon>Magnoliopsida</taxon>
        <taxon>eudicotyledons</taxon>
        <taxon>Gunneridae</taxon>
        <taxon>Pentapetalae</taxon>
        <taxon>asterids</taxon>
        <taxon>lamiids</taxon>
        <taxon>Gentianales</taxon>
        <taxon>Rubiaceae</taxon>
        <taxon>Ixoroideae</taxon>
        <taxon>Gardenieae complex</taxon>
        <taxon>Bertiereae - Coffeeae clade</taxon>
        <taxon>Coffeeae</taxon>
        <taxon>Coffea</taxon>
    </lineage>
</organism>
<keyword evidence="3" id="KW-1185">Reference proteome</keyword>
<gene>
    <name evidence="2" type="ORF">GSCOC_T00037849001</name>
</gene>
<dbReference type="InParanoid" id="A0A068UXP9"/>
<reference evidence="3" key="1">
    <citation type="journal article" date="2014" name="Science">
        <title>The coffee genome provides insight into the convergent evolution of caffeine biosynthesis.</title>
        <authorList>
            <person name="Denoeud F."/>
            <person name="Carretero-Paulet L."/>
            <person name="Dereeper A."/>
            <person name="Droc G."/>
            <person name="Guyot R."/>
            <person name="Pietrella M."/>
            <person name="Zheng C."/>
            <person name="Alberti A."/>
            <person name="Anthony F."/>
            <person name="Aprea G."/>
            <person name="Aury J.M."/>
            <person name="Bento P."/>
            <person name="Bernard M."/>
            <person name="Bocs S."/>
            <person name="Campa C."/>
            <person name="Cenci A."/>
            <person name="Combes M.C."/>
            <person name="Crouzillat D."/>
            <person name="Da Silva C."/>
            <person name="Daddiego L."/>
            <person name="De Bellis F."/>
            <person name="Dussert S."/>
            <person name="Garsmeur O."/>
            <person name="Gayraud T."/>
            <person name="Guignon V."/>
            <person name="Jahn K."/>
            <person name="Jamilloux V."/>
            <person name="Joet T."/>
            <person name="Labadie K."/>
            <person name="Lan T."/>
            <person name="Leclercq J."/>
            <person name="Lepelley M."/>
            <person name="Leroy T."/>
            <person name="Li L.T."/>
            <person name="Librado P."/>
            <person name="Lopez L."/>
            <person name="Munoz A."/>
            <person name="Noel B."/>
            <person name="Pallavicini A."/>
            <person name="Perrotta G."/>
            <person name="Poncet V."/>
            <person name="Pot D."/>
            <person name="Priyono X."/>
            <person name="Rigoreau M."/>
            <person name="Rouard M."/>
            <person name="Rozas J."/>
            <person name="Tranchant-Dubreuil C."/>
            <person name="VanBuren R."/>
            <person name="Zhang Q."/>
            <person name="Andrade A.C."/>
            <person name="Argout X."/>
            <person name="Bertrand B."/>
            <person name="de Kochko A."/>
            <person name="Graziosi G."/>
            <person name="Henry R.J."/>
            <person name="Jayarama X."/>
            <person name="Ming R."/>
            <person name="Nagai C."/>
            <person name="Rounsley S."/>
            <person name="Sankoff D."/>
            <person name="Giuliano G."/>
            <person name="Albert V.A."/>
            <person name="Wincker P."/>
            <person name="Lashermes P."/>
        </authorList>
    </citation>
    <scope>NUCLEOTIDE SEQUENCE [LARGE SCALE GENOMIC DNA]</scope>
    <source>
        <strain evidence="3">cv. DH200-94</strain>
    </source>
</reference>
<dbReference type="PhylomeDB" id="A0A068UXP9"/>